<gene>
    <name evidence="1" type="ORF">ADUPG1_008296</name>
</gene>
<protein>
    <submittedName>
        <fullName evidence="1">Uncharacterized protein</fullName>
    </submittedName>
</protein>
<accession>A0ABQ5KRF5</accession>
<keyword evidence="2" id="KW-1185">Reference proteome</keyword>
<dbReference type="InterPro" id="IPR015943">
    <property type="entry name" value="WD40/YVTN_repeat-like_dom_sf"/>
</dbReference>
<proteinExistence type="predicted"/>
<name>A0ABQ5KRF5_9EUKA</name>
<sequence>MSSEILTEKILRDASPAVTFSPTKEKTNYTHCDFHPIGNCLLSICTGALNFFDITTGTPLSSLPTCAVDTGITCATWASGRDSPIATNIVVNNSSNNIDLYDMRTGKVSLRFSDCHSKAIRKINRGGPFSHHWYTFSSDGADGQVCIWDVRAKGGRIGRIKVKSSDSGATSTDSYVFSSGFNCDNTIMSVGMGHSVKYYISDVRYHEEVSLGARTIGPLYHYDGQFKMAFNLFKECDYTSSLSRNILSMTLSPTEDNFLSVCQIDTRDVVVFDSGTGFDGIGKHEMAYKCCVNDHDLYRIYDKKGSVSSDSSLMECTIDVARGYFMKKPDIKVKPQTFNTCFSPNEKFVFCSSRTDGVICFELGKNRKPKAFRLGQYHPVKGCGYVQCHPSHNIIAAAGAELSIFTPGI</sequence>
<dbReference type="EMBL" id="BQXS01010914">
    <property type="protein sequence ID" value="GKT35060.1"/>
    <property type="molecule type" value="Genomic_DNA"/>
</dbReference>
<organism evidence="1 2">
    <name type="scientific">Aduncisulcus paluster</name>
    <dbReference type="NCBI Taxonomy" id="2918883"/>
    <lineage>
        <taxon>Eukaryota</taxon>
        <taxon>Metamonada</taxon>
        <taxon>Carpediemonas-like organisms</taxon>
        <taxon>Aduncisulcus</taxon>
    </lineage>
</organism>
<dbReference type="Proteomes" id="UP001057375">
    <property type="component" value="Unassembled WGS sequence"/>
</dbReference>
<reference evidence="1" key="1">
    <citation type="submission" date="2022-03" db="EMBL/GenBank/DDBJ databases">
        <title>Draft genome sequence of Aduncisulcus paluster, a free-living microaerophilic Fornicata.</title>
        <authorList>
            <person name="Yuyama I."/>
            <person name="Kume K."/>
            <person name="Tamura T."/>
            <person name="Inagaki Y."/>
            <person name="Hashimoto T."/>
        </authorList>
    </citation>
    <scope>NUCLEOTIDE SEQUENCE</scope>
    <source>
        <strain evidence="1">NY0171</strain>
    </source>
</reference>
<dbReference type="Gene3D" id="2.130.10.10">
    <property type="entry name" value="YVTN repeat-like/Quinoprotein amine dehydrogenase"/>
    <property type="match status" value="1"/>
</dbReference>
<evidence type="ECO:0000313" key="2">
    <source>
        <dbReference type="Proteomes" id="UP001057375"/>
    </source>
</evidence>
<evidence type="ECO:0000313" key="1">
    <source>
        <dbReference type="EMBL" id="GKT35060.1"/>
    </source>
</evidence>
<dbReference type="InterPro" id="IPR036322">
    <property type="entry name" value="WD40_repeat_dom_sf"/>
</dbReference>
<comment type="caution">
    <text evidence="1">The sequence shown here is derived from an EMBL/GenBank/DDBJ whole genome shotgun (WGS) entry which is preliminary data.</text>
</comment>
<dbReference type="SUPFAM" id="SSF50978">
    <property type="entry name" value="WD40 repeat-like"/>
    <property type="match status" value="1"/>
</dbReference>